<dbReference type="EMBL" id="CP119391">
    <property type="protein sequence ID" value="WNK21216.1"/>
    <property type="molecule type" value="Genomic_DNA"/>
</dbReference>
<evidence type="ECO:0000313" key="1">
    <source>
        <dbReference type="EMBL" id="WNK21216.1"/>
    </source>
</evidence>
<sequence>MAANSPLDWLYRVARQPLEQPLDSVTDLAEAVWYHGYVPTAKELKGLQRAVEQEQFQRVLCALELISQYPVCQRKTARYLQTLTDQFHEQLFGPAAKPTQGRYSPSLRWGLKERTEVDPKIWTGA</sequence>
<dbReference type="Proteomes" id="UP001301869">
    <property type="component" value="Chromosome"/>
</dbReference>
<protein>
    <submittedName>
        <fullName evidence="1">Uncharacterized protein</fullName>
    </submittedName>
</protein>
<evidence type="ECO:0000313" key="2">
    <source>
        <dbReference type="Proteomes" id="UP001301869"/>
    </source>
</evidence>
<dbReference type="RefSeq" id="WP_311885206.1">
    <property type="nucleotide sequence ID" value="NZ_CP119391.1"/>
</dbReference>
<proteinExistence type="predicted"/>
<name>A0ABY9Z3G4_9GAMM</name>
<organism evidence="1 2">
    <name type="scientific">Halomonas piscis</name>
    <dbReference type="NCBI Taxonomy" id="3031727"/>
    <lineage>
        <taxon>Bacteria</taxon>
        <taxon>Pseudomonadati</taxon>
        <taxon>Pseudomonadota</taxon>
        <taxon>Gammaproteobacteria</taxon>
        <taxon>Oceanospirillales</taxon>
        <taxon>Halomonadaceae</taxon>
        <taxon>Halomonas</taxon>
    </lineage>
</organism>
<reference evidence="1 2" key="1">
    <citation type="submission" date="2023-03" db="EMBL/GenBank/DDBJ databases">
        <title>Halomonas sp. nov., isolated from Korean tranditional fermented seafood 'Jeotgal'.</title>
        <authorList>
            <person name="Kim B."/>
            <person name="Shin N.-R."/>
        </authorList>
    </citation>
    <scope>NUCLEOTIDE SEQUENCE [LARGE SCALE GENOMIC DNA]</scope>
    <source>
        <strain evidence="1 2">SG2L-4</strain>
    </source>
</reference>
<gene>
    <name evidence="1" type="ORF">P1P91_05950</name>
</gene>
<keyword evidence="2" id="KW-1185">Reference proteome</keyword>
<accession>A0ABY9Z3G4</accession>